<dbReference type="PANTHER" id="PTHR35828:SF22">
    <property type="entry name" value="OS10G0103633 PROTEIN"/>
    <property type="match status" value="1"/>
</dbReference>
<accession>A0A5J9V9U9</accession>
<dbReference type="PANTHER" id="PTHR35828">
    <property type="entry name" value="OS08G0203800 PROTEIN-RELATED"/>
    <property type="match status" value="1"/>
</dbReference>
<organism evidence="2 3">
    <name type="scientific">Eragrostis curvula</name>
    <name type="common">weeping love grass</name>
    <dbReference type="NCBI Taxonomy" id="38414"/>
    <lineage>
        <taxon>Eukaryota</taxon>
        <taxon>Viridiplantae</taxon>
        <taxon>Streptophyta</taxon>
        <taxon>Embryophyta</taxon>
        <taxon>Tracheophyta</taxon>
        <taxon>Spermatophyta</taxon>
        <taxon>Magnoliopsida</taxon>
        <taxon>Liliopsida</taxon>
        <taxon>Poales</taxon>
        <taxon>Poaceae</taxon>
        <taxon>PACMAD clade</taxon>
        <taxon>Chloridoideae</taxon>
        <taxon>Eragrostideae</taxon>
        <taxon>Eragrostidinae</taxon>
        <taxon>Eragrostis</taxon>
    </lineage>
</organism>
<protein>
    <recommendedName>
        <fullName evidence="1">DUF7595 domain-containing protein</fullName>
    </recommendedName>
</protein>
<evidence type="ECO:0000313" key="3">
    <source>
        <dbReference type="Proteomes" id="UP000324897"/>
    </source>
</evidence>
<dbReference type="SUPFAM" id="SSF50965">
    <property type="entry name" value="Galactose oxidase, central domain"/>
    <property type="match status" value="1"/>
</dbReference>
<keyword evidence="3" id="KW-1185">Reference proteome</keyword>
<sequence length="331" mass="36740">MQDADAPNALDVHPIVTSSHRSTFRLLHPATPATVSLAAGHLAPFLSRTTAGLLERYRPLTSRGGLVLLERWCVNMSRWDMCVYDLMTNNRAFFPLPSEVRSGRYEHRSDLLDVNHLIKYALLTVADDGVGSSFFIVAAAIINRVNERVALRVQTLSSADGGEWGPVAYLNNPARPWSVPLHHDNATVVIDGVVHWLLVLSNDILTYNISTATTGLIRLPVDANYRVSDSCLGSSPDGKLCLFTMDGHTLSIWLLSESPGGAWMWRAVVDMKVTLRSLLSLKEWDNHWIVLESYGDQRSGAVLLRLLVAGGRNELLVLDMETMQTRRIDKS</sequence>
<feature type="non-terminal residue" evidence="2">
    <location>
        <position position="1"/>
    </location>
</feature>
<dbReference type="Gramene" id="TVU32284">
    <property type="protein sequence ID" value="TVU32284"/>
    <property type="gene ID" value="EJB05_24008"/>
</dbReference>
<dbReference type="Proteomes" id="UP000324897">
    <property type="component" value="Chromosome 1"/>
</dbReference>
<dbReference type="InterPro" id="IPR056016">
    <property type="entry name" value="DUF7595"/>
</dbReference>
<dbReference type="Pfam" id="PF24523">
    <property type="entry name" value="DUF7595"/>
    <property type="match status" value="1"/>
</dbReference>
<name>A0A5J9V9U9_9POAL</name>
<gene>
    <name evidence="2" type="ORF">EJB05_24008</name>
</gene>
<reference evidence="2 3" key="1">
    <citation type="journal article" date="2019" name="Sci. Rep.">
        <title>A high-quality genome of Eragrostis curvula grass provides insights into Poaceae evolution and supports new strategies to enhance forage quality.</title>
        <authorList>
            <person name="Carballo J."/>
            <person name="Santos B.A.C.M."/>
            <person name="Zappacosta D."/>
            <person name="Garbus I."/>
            <person name="Selva J.P."/>
            <person name="Gallo C.A."/>
            <person name="Diaz A."/>
            <person name="Albertini E."/>
            <person name="Caccamo M."/>
            <person name="Echenique V."/>
        </authorList>
    </citation>
    <scope>NUCLEOTIDE SEQUENCE [LARGE SCALE GENOMIC DNA]</scope>
    <source>
        <strain evidence="3">cv. Victoria</strain>
        <tissue evidence="2">Leaf</tissue>
    </source>
</reference>
<proteinExistence type="predicted"/>
<feature type="domain" description="DUF7595" evidence="1">
    <location>
        <begin position="30"/>
        <end position="307"/>
    </location>
</feature>
<evidence type="ECO:0000259" key="1">
    <source>
        <dbReference type="Pfam" id="PF24523"/>
    </source>
</evidence>
<dbReference type="InterPro" id="IPR011043">
    <property type="entry name" value="Gal_Oxase/kelch_b-propeller"/>
</dbReference>
<dbReference type="EMBL" id="RWGY01000011">
    <property type="protein sequence ID" value="TVU32284.1"/>
    <property type="molecule type" value="Genomic_DNA"/>
</dbReference>
<dbReference type="OrthoDB" id="691151at2759"/>
<comment type="caution">
    <text evidence="2">The sequence shown here is derived from an EMBL/GenBank/DDBJ whole genome shotgun (WGS) entry which is preliminary data.</text>
</comment>
<dbReference type="AlphaFoldDB" id="A0A5J9V9U9"/>
<evidence type="ECO:0000313" key="2">
    <source>
        <dbReference type="EMBL" id="TVU32284.1"/>
    </source>
</evidence>